<dbReference type="AlphaFoldDB" id="A0A0F9EXP3"/>
<sequence length="20" mass="2324">MQDFVKHIKNHPDAFAPRGD</sequence>
<accession>A0A0F9EXP3</accession>
<feature type="region of interest" description="Disordered" evidence="1">
    <location>
        <begin position="1"/>
        <end position="20"/>
    </location>
</feature>
<feature type="compositionally biased region" description="Basic and acidic residues" evidence="1">
    <location>
        <begin position="1"/>
        <end position="12"/>
    </location>
</feature>
<evidence type="ECO:0000256" key="1">
    <source>
        <dbReference type="SAM" id="MobiDB-lite"/>
    </source>
</evidence>
<name>A0A0F9EXP3_9ZZZZ</name>
<comment type="caution">
    <text evidence="2">The sequence shown here is derived from an EMBL/GenBank/DDBJ whole genome shotgun (WGS) entry which is preliminary data.</text>
</comment>
<reference evidence="2" key="1">
    <citation type="journal article" date="2015" name="Nature">
        <title>Complex archaea that bridge the gap between prokaryotes and eukaryotes.</title>
        <authorList>
            <person name="Spang A."/>
            <person name="Saw J.H."/>
            <person name="Jorgensen S.L."/>
            <person name="Zaremba-Niedzwiedzka K."/>
            <person name="Martijn J."/>
            <person name="Lind A.E."/>
            <person name="van Eijk R."/>
            <person name="Schleper C."/>
            <person name="Guy L."/>
            <person name="Ettema T.J."/>
        </authorList>
    </citation>
    <scope>NUCLEOTIDE SEQUENCE</scope>
</reference>
<dbReference type="EMBL" id="LAZR01023334">
    <property type="protein sequence ID" value="KKL78853.1"/>
    <property type="molecule type" value="Genomic_DNA"/>
</dbReference>
<protein>
    <submittedName>
        <fullName evidence="2">Uncharacterized protein</fullName>
    </submittedName>
</protein>
<proteinExistence type="predicted"/>
<gene>
    <name evidence="2" type="ORF">LCGC14_2020640</name>
</gene>
<feature type="non-terminal residue" evidence="2">
    <location>
        <position position="20"/>
    </location>
</feature>
<evidence type="ECO:0000313" key="2">
    <source>
        <dbReference type="EMBL" id="KKL78853.1"/>
    </source>
</evidence>
<organism evidence="2">
    <name type="scientific">marine sediment metagenome</name>
    <dbReference type="NCBI Taxonomy" id="412755"/>
    <lineage>
        <taxon>unclassified sequences</taxon>
        <taxon>metagenomes</taxon>
        <taxon>ecological metagenomes</taxon>
    </lineage>
</organism>